<comment type="caution">
    <text evidence="2">The sequence shown here is derived from an EMBL/GenBank/DDBJ whole genome shotgun (WGS) entry which is preliminary data.</text>
</comment>
<dbReference type="SUPFAM" id="SSF109604">
    <property type="entry name" value="HD-domain/PDEase-like"/>
    <property type="match status" value="1"/>
</dbReference>
<dbReference type="PANTHER" id="PTHR33525">
    <property type="match status" value="1"/>
</dbReference>
<evidence type="ECO:0000313" key="2">
    <source>
        <dbReference type="EMBL" id="ODB98147.1"/>
    </source>
</evidence>
<dbReference type="EMBL" id="LVJZ01000003">
    <property type="protein sequence ID" value="ODB98147.1"/>
    <property type="molecule type" value="Genomic_DNA"/>
</dbReference>
<keyword evidence="3" id="KW-1185">Reference proteome</keyword>
<keyword evidence="2" id="KW-0378">Hydrolase</keyword>
<dbReference type="OrthoDB" id="9770715at2"/>
<dbReference type="InterPro" id="IPR013976">
    <property type="entry name" value="HDOD"/>
</dbReference>
<dbReference type="Gene3D" id="1.10.3210.10">
    <property type="entry name" value="Hypothetical protein af1432"/>
    <property type="match status" value="1"/>
</dbReference>
<dbReference type="InterPro" id="IPR052340">
    <property type="entry name" value="RNase_Y/CdgJ"/>
</dbReference>
<evidence type="ECO:0000259" key="1">
    <source>
        <dbReference type="PROSITE" id="PS51833"/>
    </source>
</evidence>
<name>A0A1E2UTQ8_9GAMM</name>
<evidence type="ECO:0000313" key="3">
    <source>
        <dbReference type="Proteomes" id="UP000094849"/>
    </source>
</evidence>
<dbReference type="Proteomes" id="UP000094849">
    <property type="component" value="Unassembled WGS sequence"/>
</dbReference>
<organism evidence="2 3">
    <name type="scientific">Candidatus Thiodiazotropha endoloripes</name>
    <dbReference type="NCBI Taxonomy" id="1818881"/>
    <lineage>
        <taxon>Bacteria</taxon>
        <taxon>Pseudomonadati</taxon>
        <taxon>Pseudomonadota</taxon>
        <taxon>Gammaproteobacteria</taxon>
        <taxon>Chromatiales</taxon>
        <taxon>Sedimenticolaceae</taxon>
        <taxon>Candidatus Thiodiazotropha</taxon>
    </lineage>
</organism>
<dbReference type="PROSITE" id="PS51833">
    <property type="entry name" value="HDOD"/>
    <property type="match status" value="1"/>
</dbReference>
<dbReference type="STRING" id="1818881.A3196_16110"/>
<dbReference type="Pfam" id="PF08668">
    <property type="entry name" value="HDOD"/>
    <property type="match status" value="1"/>
</dbReference>
<feature type="domain" description="HDOD" evidence="1">
    <location>
        <begin position="13"/>
        <end position="208"/>
    </location>
</feature>
<gene>
    <name evidence="2" type="ORF">A3196_16110</name>
</gene>
<dbReference type="GO" id="GO:0016787">
    <property type="term" value="F:hydrolase activity"/>
    <property type="evidence" value="ECO:0007669"/>
    <property type="project" value="UniProtKB-KW"/>
</dbReference>
<dbReference type="RefSeq" id="WP_069006678.1">
    <property type="nucleotide sequence ID" value="NZ_LVJW01000003.1"/>
</dbReference>
<protein>
    <submittedName>
        <fullName evidence="2">Phosphohydrolase</fullName>
    </submittedName>
</protein>
<dbReference type="PANTHER" id="PTHR33525:SF3">
    <property type="entry name" value="RIBONUCLEASE Y"/>
    <property type="match status" value="1"/>
</dbReference>
<accession>A0A1E2UTQ8</accession>
<reference evidence="2 3" key="1">
    <citation type="submission" date="2016-03" db="EMBL/GenBank/DDBJ databases">
        <title>Chemosynthetic sulphur-oxidizing symbionts of marine invertebrate animals are capable of nitrogen fixation.</title>
        <authorList>
            <person name="Petersen J.M."/>
            <person name="Kemper A."/>
            <person name="Gruber-Vodicka H."/>
            <person name="Cardini U."/>
            <person name="Geest Mvander."/>
            <person name="Kleiner M."/>
            <person name="Bulgheresi S."/>
            <person name="Fussmann M."/>
            <person name="Herbold C."/>
            <person name="Seah B.K.B."/>
            <person name="Antony C.Paul."/>
            <person name="Liu D."/>
            <person name="Belitz A."/>
            <person name="Weber M."/>
        </authorList>
    </citation>
    <scope>NUCLEOTIDE SEQUENCE [LARGE SCALE GENOMIC DNA]</scope>
    <source>
        <strain evidence="2">G_D</strain>
    </source>
</reference>
<dbReference type="AlphaFoldDB" id="A0A1E2UTQ8"/>
<proteinExistence type="predicted"/>
<sequence>MTPQQLVIELDQLVSLPDVCVKVNRLIDAPNYSALTLGDLIAQDSDLSARLLRVVNSAFFGMQAPVETISRAITVIGTEELRNLVMATTAARVFTGIPADLVDMAEYWRYSITTGVVAGELASHCNVLHSERLFVMGVLHDIGRLAIYLKLPQEARDILLITGGEYGLLADTEQEVLGFTHMDVGEALLRKWKLPESIIDVVACHHKPSTTKTHQLETSLLHIAAAIADADLNGYPHEEVCEQLDEGVWQITGLQPEAIDSYLEAVPDKVLEIMDVVLAPKLKARMRETQLTKS</sequence>